<evidence type="ECO:0000313" key="1">
    <source>
        <dbReference type="EMBL" id="CAL1544123.1"/>
    </source>
</evidence>
<feature type="non-terminal residue" evidence="1">
    <location>
        <position position="137"/>
    </location>
</feature>
<protein>
    <submittedName>
        <fullName evidence="1">Uncharacterized protein</fullName>
    </submittedName>
</protein>
<keyword evidence="2" id="KW-1185">Reference proteome</keyword>
<reference evidence="1 2" key="1">
    <citation type="submission" date="2024-04" db="EMBL/GenBank/DDBJ databases">
        <authorList>
            <consortium name="Genoscope - CEA"/>
            <person name="William W."/>
        </authorList>
    </citation>
    <scope>NUCLEOTIDE SEQUENCE [LARGE SCALE GENOMIC DNA]</scope>
</reference>
<proteinExistence type="predicted"/>
<feature type="non-terminal residue" evidence="1">
    <location>
        <position position="1"/>
    </location>
</feature>
<comment type="caution">
    <text evidence="1">The sequence shown here is derived from an EMBL/GenBank/DDBJ whole genome shotgun (WGS) entry which is preliminary data.</text>
</comment>
<gene>
    <name evidence="1" type="ORF">GSLYS_00017636001</name>
</gene>
<evidence type="ECO:0000313" key="2">
    <source>
        <dbReference type="Proteomes" id="UP001497497"/>
    </source>
</evidence>
<dbReference type="Proteomes" id="UP001497497">
    <property type="component" value="Unassembled WGS sequence"/>
</dbReference>
<sequence>YPWLTTSSSVTTLNKLPDAPLMSTQFFTEFNKRSDEGGIHLVHSFVLNQTVTPAIMQEILMTALQFHIPIHIWKTGVILYDGIVAIMLGQIGYSKVLNLCAYMTSSGDKEDASNLIYNTVEKYKIIVECTLKSFGFS</sequence>
<organism evidence="1 2">
    <name type="scientific">Lymnaea stagnalis</name>
    <name type="common">Great pond snail</name>
    <name type="synonym">Helix stagnalis</name>
    <dbReference type="NCBI Taxonomy" id="6523"/>
    <lineage>
        <taxon>Eukaryota</taxon>
        <taxon>Metazoa</taxon>
        <taxon>Spiralia</taxon>
        <taxon>Lophotrochozoa</taxon>
        <taxon>Mollusca</taxon>
        <taxon>Gastropoda</taxon>
        <taxon>Heterobranchia</taxon>
        <taxon>Euthyneura</taxon>
        <taxon>Panpulmonata</taxon>
        <taxon>Hygrophila</taxon>
        <taxon>Lymnaeoidea</taxon>
        <taxon>Lymnaeidae</taxon>
        <taxon>Lymnaea</taxon>
    </lineage>
</organism>
<accession>A0AAV2IB85</accession>
<name>A0AAV2IB85_LYMST</name>
<dbReference type="EMBL" id="CAXITT010000598">
    <property type="protein sequence ID" value="CAL1544123.1"/>
    <property type="molecule type" value="Genomic_DNA"/>
</dbReference>
<dbReference type="AlphaFoldDB" id="A0AAV2IB85"/>